<protein>
    <submittedName>
        <fullName evidence="1">Uncharacterized protein</fullName>
    </submittedName>
</protein>
<evidence type="ECO:0000313" key="2">
    <source>
        <dbReference type="Proteomes" id="UP000246005"/>
    </source>
</evidence>
<comment type="caution">
    <text evidence="1">The sequence shown here is derived from an EMBL/GenBank/DDBJ whole genome shotgun (WGS) entry which is preliminary data.</text>
</comment>
<dbReference type="Proteomes" id="UP000246005">
    <property type="component" value="Unassembled WGS sequence"/>
</dbReference>
<evidence type="ECO:0000313" key="1">
    <source>
        <dbReference type="EMBL" id="PWK91445.1"/>
    </source>
</evidence>
<sequence length="99" mass="11774">MPRRRPVPPRGRLRPIHGASTRLLADLHRHGGADALEQWSDFVRNPFHRRWLKEHEAHYDYEAGEALWSRELLDHVIARLPRRSARELRELVEKLDDLC</sequence>
<organism evidence="1 2">
    <name type="scientific">Lentzea atacamensis</name>
    <dbReference type="NCBI Taxonomy" id="531938"/>
    <lineage>
        <taxon>Bacteria</taxon>
        <taxon>Bacillati</taxon>
        <taxon>Actinomycetota</taxon>
        <taxon>Actinomycetes</taxon>
        <taxon>Pseudonocardiales</taxon>
        <taxon>Pseudonocardiaceae</taxon>
        <taxon>Lentzea</taxon>
    </lineage>
</organism>
<dbReference type="EMBL" id="QGHB01000001">
    <property type="protein sequence ID" value="PWK91445.1"/>
    <property type="molecule type" value="Genomic_DNA"/>
</dbReference>
<dbReference type="AlphaFoldDB" id="A0A316IW50"/>
<gene>
    <name evidence="1" type="ORF">C8D88_1011481</name>
</gene>
<name>A0A316IW50_9PSEU</name>
<proteinExistence type="predicted"/>
<reference evidence="1 2" key="1">
    <citation type="submission" date="2018-05" db="EMBL/GenBank/DDBJ databases">
        <title>Genomic Encyclopedia of Type Strains, Phase IV (KMG-IV): sequencing the most valuable type-strain genomes for metagenomic binning, comparative biology and taxonomic classification.</title>
        <authorList>
            <person name="Goeker M."/>
        </authorList>
    </citation>
    <scope>NUCLEOTIDE SEQUENCE [LARGE SCALE GENOMIC DNA]</scope>
    <source>
        <strain evidence="1 2">DSM 45480</strain>
    </source>
</reference>
<accession>A0A316IW50</accession>
<dbReference type="RefSeq" id="WP_146231408.1">
    <property type="nucleotide sequence ID" value="NZ_QGHB01000001.1"/>
</dbReference>